<dbReference type="CDD" id="cd02440">
    <property type="entry name" value="AdoMet_MTases"/>
    <property type="match status" value="1"/>
</dbReference>
<accession>A0A7S9LQE9</accession>
<protein>
    <submittedName>
        <fullName evidence="2">Class I SAM-dependent methyltransferase</fullName>
    </submittedName>
</protein>
<dbReference type="Gene3D" id="3.40.50.150">
    <property type="entry name" value="Vaccinia Virus protein VP39"/>
    <property type="match status" value="1"/>
</dbReference>
<dbReference type="EMBL" id="CP064942">
    <property type="protein sequence ID" value="QPH53401.1"/>
    <property type="molecule type" value="Genomic_DNA"/>
</dbReference>
<dbReference type="RefSeq" id="WP_196102610.1">
    <property type="nucleotide sequence ID" value="NZ_CP064942.1"/>
</dbReference>
<keyword evidence="3" id="KW-1185">Reference proteome</keyword>
<keyword evidence="2" id="KW-0489">Methyltransferase</keyword>
<sequence>MSETNPIFRLHQGLLREGPGSDETTLRTLGETGVSGPVRMADMGCGPGAASLVALRALPEAQVTAVDLHAPYLQTLEQRAHAAGLADRLETRVADMGDAGFEEGSLDLILCESALYFLGIEEGLRRWRPLLAPGGRIAFSDAIWIVKERPEEAEIFWMEYPAMTNRAGVREKVARAGFRTVADYVQPKSDWDNYLGPLGARAEALRPDADETLRQVLEGAEQEVALFRRWGSAYAYGVFVVEPA</sequence>
<gene>
    <name evidence="2" type="ORF">I0K15_16675</name>
</gene>
<evidence type="ECO:0000259" key="1">
    <source>
        <dbReference type="Pfam" id="PF13649"/>
    </source>
</evidence>
<proteinExistence type="predicted"/>
<organism evidence="2 3">
    <name type="scientific">Pontivivens ytuae</name>
    <dbReference type="NCBI Taxonomy" id="2789856"/>
    <lineage>
        <taxon>Bacteria</taxon>
        <taxon>Pseudomonadati</taxon>
        <taxon>Pseudomonadota</taxon>
        <taxon>Alphaproteobacteria</taxon>
        <taxon>Rhodobacterales</taxon>
        <taxon>Paracoccaceae</taxon>
        <taxon>Pontivivens</taxon>
    </lineage>
</organism>
<dbReference type="GO" id="GO:0032259">
    <property type="term" value="P:methylation"/>
    <property type="evidence" value="ECO:0007669"/>
    <property type="project" value="UniProtKB-KW"/>
</dbReference>
<dbReference type="GO" id="GO:0008168">
    <property type="term" value="F:methyltransferase activity"/>
    <property type="evidence" value="ECO:0007669"/>
    <property type="project" value="UniProtKB-KW"/>
</dbReference>
<evidence type="ECO:0000313" key="2">
    <source>
        <dbReference type="EMBL" id="QPH53401.1"/>
    </source>
</evidence>
<dbReference type="AlphaFoldDB" id="A0A7S9LQE9"/>
<dbReference type="InterPro" id="IPR029063">
    <property type="entry name" value="SAM-dependent_MTases_sf"/>
</dbReference>
<dbReference type="SUPFAM" id="SSF53335">
    <property type="entry name" value="S-adenosyl-L-methionine-dependent methyltransferases"/>
    <property type="match status" value="1"/>
</dbReference>
<name>A0A7S9LQE9_9RHOB</name>
<keyword evidence="2" id="KW-0808">Transferase</keyword>
<evidence type="ECO:0000313" key="3">
    <source>
        <dbReference type="Proteomes" id="UP000594800"/>
    </source>
</evidence>
<dbReference type="InterPro" id="IPR041698">
    <property type="entry name" value="Methyltransf_25"/>
</dbReference>
<dbReference type="Proteomes" id="UP000594800">
    <property type="component" value="Chromosome"/>
</dbReference>
<reference evidence="2 3" key="1">
    <citation type="submission" date="2020-11" db="EMBL/GenBank/DDBJ databases">
        <title>Description of Pontivivens ytuae sp. nov. isolated from deep sea sediment of Mariana Trench.</title>
        <authorList>
            <person name="Wang Z."/>
            <person name="Sun Q.-L."/>
            <person name="Xu X.-D."/>
            <person name="Tang Y.-Z."/>
            <person name="Zhang J."/>
        </authorList>
    </citation>
    <scope>NUCLEOTIDE SEQUENCE [LARGE SCALE GENOMIC DNA]</scope>
    <source>
        <strain evidence="2 3">MT2928</strain>
    </source>
</reference>
<dbReference type="KEGG" id="poz:I0K15_16675"/>
<feature type="domain" description="Methyltransferase" evidence="1">
    <location>
        <begin position="42"/>
        <end position="135"/>
    </location>
</feature>
<dbReference type="Pfam" id="PF13649">
    <property type="entry name" value="Methyltransf_25"/>
    <property type="match status" value="1"/>
</dbReference>